<reference evidence="2" key="1">
    <citation type="submission" date="2011-07" db="EMBL/GenBank/DDBJ databases">
        <title>The complete genome of Cyclobacterium marinum DSM 745.</title>
        <authorList>
            <person name="Lucas S."/>
            <person name="Han J."/>
            <person name="Lapidus A."/>
            <person name="Bruce D."/>
            <person name="Goodwin L."/>
            <person name="Pitluck S."/>
            <person name="Peters L."/>
            <person name="Kyrpides N."/>
            <person name="Mavromatis K."/>
            <person name="Ivanova N."/>
            <person name="Ovchinnikova G."/>
            <person name="Chertkov O."/>
            <person name="Detter J.C."/>
            <person name="Tapia R."/>
            <person name="Han C."/>
            <person name="Land M."/>
            <person name="Hauser L."/>
            <person name="Markowitz V."/>
            <person name="Cheng J.-F."/>
            <person name="Hugenholtz P."/>
            <person name="Woyke T."/>
            <person name="Wu D."/>
            <person name="Tindall B."/>
            <person name="Schuetze A."/>
            <person name="Brambilla E."/>
            <person name="Klenk H.-P."/>
            <person name="Eisen J.A."/>
        </authorList>
    </citation>
    <scope>NUCLEOTIDE SEQUENCE [LARGE SCALE GENOMIC DNA]</scope>
    <source>
        <strain evidence="2">ATCC 25205 / DSM 745 / LMG 13164 / NCIMB 1802</strain>
    </source>
</reference>
<dbReference type="HOGENOM" id="CLU_448219_0_0_10"/>
<dbReference type="AlphaFoldDB" id="G0J3H7"/>
<gene>
    <name evidence="1" type="ordered locus">Cycma_0843</name>
</gene>
<dbReference type="Gene3D" id="2.160.20.10">
    <property type="entry name" value="Single-stranded right-handed beta-helix, Pectin lyase-like"/>
    <property type="match status" value="1"/>
</dbReference>
<dbReference type="OrthoDB" id="6475864at2"/>
<dbReference type="InterPro" id="IPR011050">
    <property type="entry name" value="Pectin_lyase_fold/virulence"/>
</dbReference>
<dbReference type="SUPFAM" id="SSF51126">
    <property type="entry name" value="Pectin lyase-like"/>
    <property type="match status" value="1"/>
</dbReference>
<protein>
    <recommendedName>
        <fullName evidence="3">Right handed beta helix domain-containing protein</fullName>
    </recommendedName>
</protein>
<evidence type="ECO:0008006" key="3">
    <source>
        <dbReference type="Google" id="ProtNLM"/>
    </source>
</evidence>
<dbReference type="RefSeq" id="WP_014018913.1">
    <property type="nucleotide sequence ID" value="NC_015914.1"/>
</dbReference>
<accession>G0J3H7</accession>
<proteinExistence type="predicted"/>
<name>G0J3H7_CYCMS</name>
<dbReference type="Proteomes" id="UP000001635">
    <property type="component" value="Chromosome"/>
</dbReference>
<dbReference type="EMBL" id="CP002955">
    <property type="protein sequence ID" value="AEL24616.1"/>
    <property type="molecule type" value="Genomic_DNA"/>
</dbReference>
<sequence>MKSFSFITLFLLLNFLNDGYCQSPGEYAPNPYAVPTYECASLYWTTPEAGMCIVKYKKASGSNWTQGLDLVFDDRDGQYRGSIVGLSPDTEYLVELSNGQAKTAINFTTRTDQFPIGKITYLPEGESTDPIIITESGTPEGYHLITVPENSRSVLNMGNVSNEGIQIDADYVIVREIEIRNAKVDGIRIKENRHDIVIEQCFITFWGRIGGPITYGNLEGSTDSGIKAENGTRNLTIQRNLIEAPRGASNDWETGHPAGPQGITISQSLGGNVIRYNDILSTEDHGFNDAIGGGSNYSNVGNMNRDSDIYGNLIRSVWDDAIEVEGANMNVRVFANYAHQFFNGIATASTTKGPIYIYRNVVGESRVGHRNSSGGAFIKTGEREPFAGGRRYVFHNTVVQPMGVSHAFSGHGISNTVTRNNIFDVPGRLAADRETVDNSDYDCDYFSGLSLGVAKEKNRIKFSTTPSATRLYQTSYSLEYFPRTWINSIIWGRKPYQFGDVKRNITDPVVQIRNPLIDSGIKIPGFNTDFKGEAPDLGAFEVGTAPLEFGRRAYLAHDEGWPAWER</sequence>
<dbReference type="InterPro" id="IPR006626">
    <property type="entry name" value="PbH1"/>
</dbReference>
<dbReference type="SMART" id="SM00710">
    <property type="entry name" value="PbH1"/>
    <property type="match status" value="3"/>
</dbReference>
<keyword evidence="2" id="KW-1185">Reference proteome</keyword>
<evidence type="ECO:0000313" key="2">
    <source>
        <dbReference type="Proteomes" id="UP000001635"/>
    </source>
</evidence>
<dbReference type="STRING" id="880070.Cycma_0843"/>
<organism evidence="1 2">
    <name type="scientific">Cyclobacterium marinum (strain ATCC 25205 / DSM 745 / LMG 13164 / NCIMB 1802)</name>
    <name type="common">Flectobacillus marinus</name>
    <dbReference type="NCBI Taxonomy" id="880070"/>
    <lineage>
        <taxon>Bacteria</taxon>
        <taxon>Pseudomonadati</taxon>
        <taxon>Bacteroidota</taxon>
        <taxon>Cytophagia</taxon>
        <taxon>Cytophagales</taxon>
        <taxon>Cyclobacteriaceae</taxon>
        <taxon>Cyclobacterium</taxon>
    </lineage>
</organism>
<evidence type="ECO:0000313" key="1">
    <source>
        <dbReference type="EMBL" id="AEL24616.1"/>
    </source>
</evidence>
<dbReference type="KEGG" id="cmr:Cycma_0843"/>
<dbReference type="eggNOG" id="ENOG5033XK4">
    <property type="taxonomic scope" value="Bacteria"/>
</dbReference>
<dbReference type="InterPro" id="IPR012334">
    <property type="entry name" value="Pectin_lyas_fold"/>
</dbReference>